<feature type="transmembrane region" description="Helical" evidence="9">
    <location>
        <begin position="233"/>
        <end position="259"/>
    </location>
</feature>
<reference evidence="11" key="1">
    <citation type="journal article" date="2019" name="Int. J. Syst. Evol. Microbiol.">
        <title>The Global Catalogue of Microorganisms (GCM) 10K type strain sequencing project: providing services to taxonomists for standard genome sequencing and annotation.</title>
        <authorList>
            <consortium name="The Broad Institute Genomics Platform"/>
            <consortium name="The Broad Institute Genome Sequencing Center for Infectious Disease"/>
            <person name="Wu L."/>
            <person name="Ma J."/>
        </authorList>
    </citation>
    <scope>NUCLEOTIDE SEQUENCE [LARGE SCALE GENOMIC DNA]</scope>
    <source>
        <strain evidence="11">JCM 17688</strain>
    </source>
</reference>
<keyword evidence="5 9" id="KW-0812">Transmembrane</keyword>
<accession>A0ABP8JZA3</accession>
<dbReference type="PANTHER" id="PTHR21716">
    <property type="entry name" value="TRANSMEMBRANE PROTEIN"/>
    <property type="match status" value="1"/>
</dbReference>
<keyword evidence="3" id="KW-0813">Transport</keyword>
<evidence type="ECO:0000313" key="10">
    <source>
        <dbReference type="EMBL" id="GAA4397908.1"/>
    </source>
</evidence>
<feature type="transmembrane region" description="Helical" evidence="9">
    <location>
        <begin position="190"/>
        <end position="212"/>
    </location>
</feature>
<evidence type="ECO:0000256" key="4">
    <source>
        <dbReference type="ARBA" id="ARBA00022475"/>
    </source>
</evidence>
<gene>
    <name evidence="10" type="ORF">GCM10023147_33680</name>
</gene>
<evidence type="ECO:0000256" key="7">
    <source>
        <dbReference type="ARBA" id="ARBA00023136"/>
    </source>
</evidence>
<evidence type="ECO:0000256" key="9">
    <source>
        <dbReference type="SAM" id="Phobius"/>
    </source>
</evidence>
<keyword evidence="6 9" id="KW-1133">Transmembrane helix</keyword>
<dbReference type="InterPro" id="IPR002549">
    <property type="entry name" value="AI-2E-like"/>
</dbReference>
<feature type="compositionally biased region" description="Basic and acidic residues" evidence="8">
    <location>
        <begin position="10"/>
        <end position="20"/>
    </location>
</feature>
<feature type="transmembrane region" description="Helical" evidence="9">
    <location>
        <begin position="303"/>
        <end position="319"/>
    </location>
</feature>
<evidence type="ECO:0000313" key="11">
    <source>
        <dbReference type="Proteomes" id="UP001500635"/>
    </source>
</evidence>
<comment type="similarity">
    <text evidence="2">Belongs to the autoinducer-2 exporter (AI-2E) (TC 2.A.86) family.</text>
</comment>
<keyword evidence="4" id="KW-1003">Cell membrane</keyword>
<sequence length="400" mass="41608">MEPDVSDEAADPRGPTDRHVAAKKPARVGRGDADHVTPLVRAGAEWAWRFAAIAAAGYILIRIFSKLEEVVIPVGLALLGAALLAPLVDFLNVRRVPRALAVLVSLLIAVGAVVGILVFVVDRVVTGLPALTAQVTQSIKQTQQWITDGPLHIRQDQINDISNSLVNALQKNQASLTSGALTTAATFGELATGLLLMLFTLIFFMYGGTQIWEFVTRIIPRGSRERVRVAGRLGFHSLVGYVRATVAVAAVDGIFIGVGLEILGVPLALPLGSLVFIGAFVPIIGAFATGTVAVLVALVAKGPIYAVIALAIVIAVMQLEGHVLQPLLLGRAVRLHPLAVVLSIAAGAVLGGIFGALLAVPLVAVLNTAIRSLLGDPVTDDTRPGADGDSESGVVPDSPG</sequence>
<feature type="transmembrane region" description="Helical" evidence="9">
    <location>
        <begin position="339"/>
        <end position="366"/>
    </location>
</feature>
<feature type="transmembrane region" description="Helical" evidence="9">
    <location>
        <begin position="70"/>
        <end position="88"/>
    </location>
</feature>
<dbReference type="RefSeq" id="WP_344998079.1">
    <property type="nucleotide sequence ID" value="NZ_BAABFR010000058.1"/>
</dbReference>
<evidence type="ECO:0000256" key="1">
    <source>
        <dbReference type="ARBA" id="ARBA00004651"/>
    </source>
</evidence>
<organism evidence="10 11">
    <name type="scientific">Tsukamurella soli</name>
    <dbReference type="NCBI Taxonomy" id="644556"/>
    <lineage>
        <taxon>Bacteria</taxon>
        <taxon>Bacillati</taxon>
        <taxon>Actinomycetota</taxon>
        <taxon>Actinomycetes</taxon>
        <taxon>Mycobacteriales</taxon>
        <taxon>Tsukamurellaceae</taxon>
        <taxon>Tsukamurella</taxon>
    </lineage>
</organism>
<keyword evidence="11" id="KW-1185">Reference proteome</keyword>
<evidence type="ECO:0000256" key="2">
    <source>
        <dbReference type="ARBA" id="ARBA00009773"/>
    </source>
</evidence>
<comment type="subcellular location">
    <subcellularLocation>
        <location evidence="1">Cell membrane</location>
        <topology evidence="1">Multi-pass membrane protein</topology>
    </subcellularLocation>
</comment>
<dbReference type="PANTHER" id="PTHR21716:SF53">
    <property type="entry name" value="PERMEASE PERM-RELATED"/>
    <property type="match status" value="1"/>
</dbReference>
<evidence type="ECO:0000256" key="6">
    <source>
        <dbReference type="ARBA" id="ARBA00022989"/>
    </source>
</evidence>
<feature type="transmembrane region" description="Helical" evidence="9">
    <location>
        <begin position="100"/>
        <end position="121"/>
    </location>
</feature>
<evidence type="ECO:0000256" key="5">
    <source>
        <dbReference type="ARBA" id="ARBA00022692"/>
    </source>
</evidence>
<name>A0ABP8JZA3_9ACTN</name>
<feature type="region of interest" description="Disordered" evidence="8">
    <location>
        <begin position="380"/>
        <end position="400"/>
    </location>
</feature>
<feature type="region of interest" description="Disordered" evidence="8">
    <location>
        <begin position="1"/>
        <end position="30"/>
    </location>
</feature>
<protein>
    <submittedName>
        <fullName evidence="10">AI-2E family transporter</fullName>
    </submittedName>
</protein>
<feature type="transmembrane region" description="Helical" evidence="9">
    <location>
        <begin position="271"/>
        <end position="296"/>
    </location>
</feature>
<proteinExistence type="inferred from homology"/>
<dbReference type="Pfam" id="PF01594">
    <property type="entry name" value="AI-2E_transport"/>
    <property type="match status" value="1"/>
</dbReference>
<dbReference type="EMBL" id="BAABFR010000058">
    <property type="protein sequence ID" value="GAA4397908.1"/>
    <property type="molecule type" value="Genomic_DNA"/>
</dbReference>
<dbReference type="Proteomes" id="UP001500635">
    <property type="component" value="Unassembled WGS sequence"/>
</dbReference>
<keyword evidence="7 9" id="KW-0472">Membrane</keyword>
<evidence type="ECO:0000256" key="8">
    <source>
        <dbReference type="SAM" id="MobiDB-lite"/>
    </source>
</evidence>
<evidence type="ECO:0000256" key="3">
    <source>
        <dbReference type="ARBA" id="ARBA00022448"/>
    </source>
</evidence>
<comment type="caution">
    <text evidence="10">The sequence shown here is derived from an EMBL/GenBank/DDBJ whole genome shotgun (WGS) entry which is preliminary data.</text>
</comment>
<feature type="transmembrane region" description="Helical" evidence="9">
    <location>
        <begin position="46"/>
        <end position="64"/>
    </location>
</feature>